<dbReference type="EMBL" id="CP011125">
    <property type="protein sequence ID" value="AKF11653.1"/>
    <property type="molecule type" value="Genomic_DNA"/>
</dbReference>
<evidence type="ECO:0000256" key="1">
    <source>
        <dbReference type="SAM" id="Phobius"/>
    </source>
</evidence>
<dbReference type="KEGG" id="samy:DB32_008802"/>
<feature type="transmembrane region" description="Helical" evidence="1">
    <location>
        <begin position="42"/>
        <end position="68"/>
    </location>
</feature>
<keyword evidence="1" id="KW-0472">Membrane</keyword>
<dbReference type="STRING" id="927083.DB32_008802"/>
<evidence type="ECO:0000313" key="2">
    <source>
        <dbReference type="EMBL" id="AKF11653.1"/>
    </source>
</evidence>
<sequence length="80" mass="8499">MQKTRAQHAIEIAESAEGGFRRPADAEVAALAGTRGVVFVEYVALLLLVTIIGAGAVVTLGIPLVNLFRYQQLILSLPIP</sequence>
<evidence type="ECO:0000313" key="3">
    <source>
        <dbReference type="Proteomes" id="UP000034883"/>
    </source>
</evidence>
<dbReference type="AlphaFoldDB" id="A0A0F6YNA1"/>
<organism evidence="2 3">
    <name type="scientific">Sandaracinus amylolyticus</name>
    <dbReference type="NCBI Taxonomy" id="927083"/>
    <lineage>
        <taxon>Bacteria</taxon>
        <taxon>Pseudomonadati</taxon>
        <taxon>Myxococcota</taxon>
        <taxon>Polyangia</taxon>
        <taxon>Polyangiales</taxon>
        <taxon>Sandaracinaceae</taxon>
        <taxon>Sandaracinus</taxon>
    </lineage>
</organism>
<dbReference type="RefSeq" id="WP_053238497.1">
    <property type="nucleotide sequence ID" value="NZ_CP011125.1"/>
</dbReference>
<accession>A0A0F6YNA1</accession>
<protein>
    <submittedName>
        <fullName evidence="2">Uncharacterized protein</fullName>
    </submittedName>
</protein>
<reference evidence="2 3" key="1">
    <citation type="submission" date="2015-03" db="EMBL/GenBank/DDBJ databases">
        <title>Genome assembly of Sandaracinus amylolyticus DSM 53668.</title>
        <authorList>
            <person name="Sharma G."/>
            <person name="Subramanian S."/>
        </authorList>
    </citation>
    <scope>NUCLEOTIDE SEQUENCE [LARGE SCALE GENOMIC DNA]</scope>
    <source>
        <strain evidence="2 3">DSM 53668</strain>
    </source>
</reference>
<gene>
    <name evidence="2" type="ORF">DB32_008802</name>
</gene>
<keyword evidence="1" id="KW-0812">Transmembrane</keyword>
<keyword evidence="3" id="KW-1185">Reference proteome</keyword>
<keyword evidence="1" id="KW-1133">Transmembrane helix</keyword>
<proteinExistence type="predicted"/>
<name>A0A0F6YNA1_9BACT</name>
<dbReference type="Proteomes" id="UP000034883">
    <property type="component" value="Chromosome"/>
</dbReference>